<proteinExistence type="predicted"/>
<dbReference type="Gene3D" id="2.50.20.10">
    <property type="entry name" value="Lipoprotein localisation LolA/LolB/LppX"/>
    <property type="match status" value="1"/>
</dbReference>
<keyword evidence="4" id="KW-1185">Reference proteome</keyword>
<protein>
    <submittedName>
        <fullName evidence="3">Outer membrane lipoprotein carrier protein LolA</fullName>
    </submittedName>
</protein>
<name>A0ABR7CK57_9BACT</name>
<dbReference type="SUPFAM" id="SSF89392">
    <property type="entry name" value="Prokaryotic lipoproteins and lipoprotein localization factors"/>
    <property type="match status" value="1"/>
</dbReference>
<sequence length="218" mass="24507">MKPHDRSSLLRRIILPLLLVFTLTTAHADEKSAKLIRTLSDKIASGKAYEILFTASMENEFSDVAGRIVVSGDRYYVHVNDYELFCDGKLLYTYNSNEDEVTIEKPDPNDHSLLSNPSRFFKMDEQDFDNAYKGSVAVGGRTAERVELTPRTKGAGYRSIRLLLDPQSGLPVGIDYDTDGAGTVEIKISKITPDIAVAPDQFTFDKKKYKDVEIIDFR</sequence>
<dbReference type="InterPro" id="IPR029046">
    <property type="entry name" value="LolA/LolB/LppX"/>
</dbReference>
<dbReference type="RefSeq" id="WP_118657102.1">
    <property type="nucleotide sequence ID" value="NZ_JACOOK010000001.1"/>
</dbReference>
<evidence type="ECO:0000313" key="3">
    <source>
        <dbReference type="EMBL" id="MBC5616025.1"/>
    </source>
</evidence>
<evidence type="ECO:0000256" key="2">
    <source>
        <dbReference type="SAM" id="SignalP"/>
    </source>
</evidence>
<organism evidence="3 4">
    <name type="scientific">Alistipes hominis</name>
    <dbReference type="NCBI Taxonomy" id="2763015"/>
    <lineage>
        <taxon>Bacteria</taxon>
        <taxon>Pseudomonadati</taxon>
        <taxon>Bacteroidota</taxon>
        <taxon>Bacteroidia</taxon>
        <taxon>Bacteroidales</taxon>
        <taxon>Rikenellaceae</taxon>
        <taxon>Alistipes</taxon>
    </lineage>
</organism>
<dbReference type="CDD" id="cd16325">
    <property type="entry name" value="LolA"/>
    <property type="match status" value="1"/>
</dbReference>
<dbReference type="EMBL" id="JACOOK010000001">
    <property type="protein sequence ID" value="MBC5616025.1"/>
    <property type="molecule type" value="Genomic_DNA"/>
</dbReference>
<evidence type="ECO:0000313" key="4">
    <source>
        <dbReference type="Proteomes" id="UP000636891"/>
    </source>
</evidence>
<keyword evidence="3" id="KW-0449">Lipoprotein</keyword>
<dbReference type="Proteomes" id="UP000636891">
    <property type="component" value="Unassembled WGS sequence"/>
</dbReference>
<reference evidence="3 4" key="1">
    <citation type="submission" date="2020-08" db="EMBL/GenBank/DDBJ databases">
        <title>Genome public.</title>
        <authorList>
            <person name="Liu C."/>
            <person name="Sun Q."/>
        </authorList>
    </citation>
    <scope>NUCLEOTIDE SEQUENCE [LARGE SCALE GENOMIC DNA]</scope>
    <source>
        <strain evidence="3 4">New-7</strain>
    </source>
</reference>
<gene>
    <name evidence="3" type="ORF">H8S08_03200</name>
</gene>
<keyword evidence="1 2" id="KW-0732">Signal</keyword>
<dbReference type="Pfam" id="PF03548">
    <property type="entry name" value="LolA"/>
    <property type="match status" value="1"/>
</dbReference>
<feature type="signal peptide" evidence="2">
    <location>
        <begin position="1"/>
        <end position="28"/>
    </location>
</feature>
<feature type="chain" id="PRO_5047445093" evidence="2">
    <location>
        <begin position="29"/>
        <end position="218"/>
    </location>
</feature>
<accession>A0ABR7CK57</accession>
<comment type="caution">
    <text evidence="3">The sequence shown here is derived from an EMBL/GenBank/DDBJ whole genome shotgun (WGS) entry which is preliminary data.</text>
</comment>
<evidence type="ECO:0000256" key="1">
    <source>
        <dbReference type="ARBA" id="ARBA00022729"/>
    </source>
</evidence>
<dbReference type="InterPro" id="IPR004564">
    <property type="entry name" value="OM_lipoprot_carrier_LolA-like"/>
</dbReference>